<dbReference type="Proteomes" id="UP000831859">
    <property type="component" value="Chromosome"/>
</dbReference>
<accession>A0ABY4PJ89</accession>
<dbReference type="InterPro" id="IPR010719">
    <property type="entry name" value="MnmM_MeTrfase"/>
</dbReference>
<dbReference type="CDD" id="cd02440">
    <property type="entry name" value="AdoMet_MTases"/>
    <property type="match status" value="1"/>
</dbReference>
<sequence length="185" mass="20915">MKLQPSLRYSHQLLKNIVQPGNIVVDATVGKGNDTAFLARLVKNKGKVYGFDLQKEAIQITQNRLDENDLKNVQLFNTGHENIKKYVKENISAAIFNLGYLPGGNKNIITKPNTTLKAIKDCLYLLEQNGIVVLVLYYGHQGGKEEKNSVLSFVKNLNQKQYSVLEYKFINQINEPPILIAIQKK</sequence>
<dbReference type="PANTHER" id="PTHR35276:SF1">
    <property type="entry name" value="TRNA (MNM(5)S(2)U34)-METHYLTRANSFERASE, CHLOROPLASTIC"/>
    <property type="match status" value="1"/>
</dbReference>
<dbReference type="PANTHER" id="PTHR35276">
    <property type="entry name" value="S-ADENOSYL-L-METHIONINE-DEPENDENT METHYLTRANSFERASES SUPERFAMILY PROTEIN"/>
    <property type="match status" value="1"/>
</dbReference>
<name>A0ABY4PJ89_9LACO</name>
<dbReference type="GO" id="GO:0008168">
    <property type="term" value="F:methyltransferase activity"/>
    <property type="evidence" value="ECO:0007669"/>
    <property type="project" value="UniProtKB-KW"/>
</dbReference>
<dbReference type="Gene3D" id="3.40.50.150">
    <property type="entry name" value="Vaccinia Virus protein VP39"/>
    <property type="match status" value="1"/>
</dbReference>
<dbReference type="InterPro" id="IPR029063">
    <property type="entry name" value="SAM-dependent_MTases_sf"/>
</dbReference>
<protein>
    <submittedName>
        <fullName evidence="1">Methyltransferase domain-containing protein</fullName>
    </submittedName>
</protein>
<evidence type="ECO:0000313" key="1">
    <source>
        <dbReference type="EMBL" id="UQS85703.1"/>
    </source>
</evidence>
<proteinExistence type="predicted"/>
<dbReference type="RefSeq" id="WP_249511667.1">
    <property type="nucleotide sequence ID" value="NZ_CP093362.1"/>
</dbReference>
<dbReference type="SUPFAM" id="SSF53335">
    <property type="entry name" value="S-adenosyl-L-methionine-dependent methyltransferases"/>
    <property type="match status" value="1"/>
</dbReference>
<dbReference type="Pfam" id="PF06962">
    <property type="entry name" value="rRNA_methylase"/>
    <property type="match status" value="1"/>
</dbReference>
<dbReference type="EMBL" id="CP093362">
    <property type="protein sequence ID" value="UQS85703.1"/>
    <property type="molecule type" value="Genomic_DNA"/>
</dbReference>
<keyword evidence="2" id="KW-1185">Reference proteome</keyword>
<keyword evidence="1" id="KW-0808">Transferase</keyword>
<reference evidence="1 2" key="1">
    <citation type="journal article" date="2022" name="Int. J. Syst. Evol. Microbiol.">
        <title>Apilactobacillus apisilvae sp. nov., Nicolia spurrieriana gen. nov. sp. nov., Bombilactobacillus folatiphilus sp. nov. and Bombilactobacillus thymidiniphilus sp. nov., four new lactic acid bacterial isolates from stingless bees Tetragonula carbonaria and Austroplebeia australis.</title>
        <authorList>
            <person name="Oliphant S.A."/>
            <person name="Watson-Haigh N.S."/>
            <person name="Sumby K.M."/>
            <person name="Gardner J."/>
            <person name="Groom S."/>
            <person name="Jiranek V."/>
        </authorList>
    </citation>
    <scope>NUCLEOTIDE SEQUENCE [LARGE SCALE GENOMIC DNA]</scope>
    <source>
        <strain evidence="1 2">SG5_A10</strain>
    </source>
</reference>
<evidence type="ECO:0000313" key="2">
    <source>
        <dbReference type="Proteomes" id="UP000831859"/>
    </source>
</evidence>
<organism evidence="1 2">
    <name type="scientific">Apilactobacillus apisilvae</name>
    <dbReference type="NCBI Taxonomy" id="2923364"/>
    <lineage>
        <taxon>Bacteria</taxon>
        <taxon>Bacillati</taxon>
        <taxon>Bacillota</taxon>
        <taxon>Bacilli</taxon>
        <taxon>Lactobacillales</taxon>
        <taxon>Lactobacillaceae</taxon>
        <taxon>Apilactobacillus</taxon>
    </lineage>
</organism>
<keyword evidence="1" id="KW-0489">Methyltransferase</keyword>
<gene>
    <name evidence="1" type="ORF">MOO46_01145</name>
</gene>
<dbReference type="GO" id="GO:0032259">
    <property type="term" value="P:methylation"/>
    <property type="evidence" value="ECO:0007669"/>
    <property type="project" value="UniProtKB-KW"/>
</dbReference>